<feature type="domain" description="Replication-associated protein ORF2/G2P" evidence="2">
    <location>
        <begin position="85"/>
        <end position="166"/>
    </location>
</feature>
<feature type="region of interest" description="Disordered" evidence="1">
    <location>
        <begin position="30"/>
        <end position="51"/>
    </location>
</feature>
<organism evidence="3">
    <name type="scientific">Siphoviridae sp. ctK9J6</name>
    <dbReference type="NCBI Taxonomy" id="2825437"/>
    <lineage>
        <taxon>Viruses</taxon>
        <taxon>Duplodnaviria</taxon>
        <taxon>Heunggongvirae</taxon>
        <taxon>Uroviricota</taxon>
        <taxon>Caudoviricetes</taxon>
    </lineage>
</organism>
<sequence length="245" mass="29332">MFTYKAEIKSGPLLEVKYYKSFRRRNKKNLARQINQSKSSEKQTKANRFRGEQHTQRLILCNFSEGDWFARFSAPFGEFTEDEFERVVSNFFKRVKRRTDKEQIKFKYIGYCECGKLGRNWHLHIVIENCVREILMKCWPWKNGINFTPLYQNGNYSDLAKYIRKDVNGKKRLKTSRNLNKPEVKVVEGKKREYRKLERGEALPCPEGYYFYRDEMWINDFTGASFHFTYLANSHKHKKIGGARI</sequence>
<evidence type="ECO:0000259" key="2">
    <source>
        <dbReference type="Pfam" id="PF23343"/>
    </source>
</evidence>
<dbReference type="InterPro" id="IPR056906">
    <property type="entry name" value="ORF2/G2P_dom"/>
</dbReference>
<accession>A0A8S5Q907</accession>
<reference evidence="3" key="1">
    <citation type="journal article" date="2021" name="Proc. Natl. Acad. Sci. U.S.A.">
        <title>A Catalog of Tens of Thousands of Viruses from Human Metagenomes Reveals Hidden Associations with Chronic Diseases.</title>
        <authorList>
            <person name="Tisza M.J."/>
            <person name="Buck C.B."/>
        </authorList>
    </citation>
    <scope>NUCLEOTIDE SEQUENCE</scope>
    <source>
        <strain evidence="3">CtK9J6</strain>
    </source>
</reference>
<evidence type="ECO:0000256" key="1">
    <source>
        <dbReference type="SAM" id="MobiDB-lite"/>
    </source>
</evidence>
<dbReference type="Pfam" id="PF23343">
    <property type="entry name" value="REP_ORF2-G2P"/>
    <property type="match status" value="1"/>
</dbReference>
<evidence type="ECO:0000313" key="3">
    <source>
        <dbReference type="EMBL" id="DAE15245.1"/>
    </source>
</evidence>
<proteinExistence type="predicted"/>
<feature type="compositionally biased region" description="Basic and acidic residues" evidence="1">
    <location>
        <begin position="39"/>
        <end position="51"/>
    </location>
</feature>
<name>A0A8S5Q907_9CAUD</name>
<protein>
    <submittedName>
        <fullName evidence="3">Replication gene A protein</fullName>
    </submittedName>
</protein>
<dbReference type="EMBL" id="BK015600">
    <property type="protein sequence ID" value="DAE15245.1"/>
    <property type="molecule type" value="Genomic_DNA"/>
</dbReference>